<reference evidence="1 2" key="1">
    <citation type="journal article" date="2021" name="Nat. Commun.">
        <title>Genetic determinants of endophytism in the Arabidopsis root mycobiome.</title>
        <authorList>
            <person name="Mesny F."/>
            <person name="Miyauchi S."/>
            <person name="Thiergart T."/>
            <person name="Pickel B."/>
            <person name="Atanasova L."/>
            <person name="Karlsson M."/>
            <person name="Huettel B."/>
            <person name="Barry K.W."/>
            <person name="Haridas S."/>
            <person name="Chen C."/>
            <person name="Bauer D."/>
            <person name="Andreopoulos W."/>
            <person name="Pangilinan J."/>
            <person name="LaButti K."/>
            <person name="Riley R."/>
            <person name="Lipzen A."/>
            <person name="Clum A."/>
            <person name="Drula E."/>
            <person name="Henrissat B."/>
            <person name="Kohler A."/>
            <person name="Grigoriev I.V."/>
            <person name="Martin F.M."/>
            <person name="Hacquard S."/>
        </authorList>
    </citation>
    <scope>NUCLEOTIDE SEQUENCE [LARGE SCALE GENOMIC DNA]</scope>
    <source>
        <strain evidence="1 2">MPI-SDFR-AT-0079</strain>
    </source>
</reference>
<accession>A0ACB7PJU5</accession>
<protein>
    <submittedName>
        <fullName evidence="1">Uncharacterized protein</fullName>
    </submittedName>
</protein>
<keyword evidence="2" id="KW-1185">Reference proteome</keyword>
<dbReference type="Proteomes" id="UP000724584">
    <property type="component" value="Unassembled WGS sequence"/>
</dbReference>
<sequence length="169" mass="19856">MKKSNVERTTWRTKCRTRLSQHIHDTIGLDVDPLHVRLTPGDDDQYRWQWLPEKGHLFEKHLSKLSTGPLMELYREVGSSFHAVKRPSTEEKAIQSSPIDEIQALRLANSELESLAEESSLRLKQHERMFYRVKQQYRVQKRQNKQLKAIIGRCRSVMIDFIQDSASVQ</sequence>
<gene>
    <name evidence="1" type="ORF">F5144DRAFT_563006</name>
</gene>
<evidence type="ECO:0000313" key="1">
    <source>
        <dbReference type="EMBL" id="KAH6641264.1"/>
    </source>
</evidence>
<organism evidence="1 2">
    <name type="scientific">Chaetomium tenue</name>
    <dbReference type="NCBI Taxonomy" id="1854479"/>
    <lineage>
        <taxon>Eukaryota</taxon>
        <taxon>Fungi</taxon>
        <taxon>Dikarya</taxon>
        <taxon>Ascomycota</taxon>
        <taxon>Pezizomycotina</taxon>
        <taxon>Sordariomycetes</taxon>
        <taxon>Sordariomycetidae</taxon>
        <taxon>Sordariales</taxon>
        <taxon>Chaetomiaceae</taxon>
        <taxon>Chaetomium</taxon>
    </lineage>
</organism>
<comment type="caution">
    <text evidence="1">The sequence shown here is derived from an EMBL/GenBank/DDBJ whole genome shotgun (WGS) entry which is preliminary data.</text>
</comment>
<proteinExistence type="predicted"/>
<dbReference type="EMBL" id="JAGIZQ010000002">
    <property type="protein sequence ID" value="KAH6641264.1"/>
    <property type="molecule type" value="Genomic_DNA"/>
</dbReference>
<evidence type="ECO:0000313" key="2">
    <source>
        <dbReference type="Proteomes" id="UP000724584"/>
    </source>
</evidence>
<name>A0ACB7PJU5_9PEZI</name>